<name>A0A370X2F0_9GAMM</name>
<dbReference type="Proteomes" id="UP000255334">
    <property type="component" value="Unassembled WGS sequence"/>
</dbReference>
<dbReference type="SUPFAM" id="SSF55347">
    <property type="entry name" value="Glyceraldehyde-3-phosphate dehydrogenase-like, C-terminal domain"/>
    <property type="match status" value="1"/>
</dbReference>
<dbReference type="Gene3D" id="3.40.50.720">
    <property type="entry name" value="NAD(P)-binding Rossmann-like Domain"/>
    <property type="match status" value="1"/>
</dbReference>
<keyword evidence="3" id="KW-1185">Reference proteome</keyword>
<dbReference type="PANTHER" id="PTHR43249">
    <property type="entry name" value="UDP-N-ACETYL-2-AMINO-2-DEOXY-D-GLUCURONATE OXIDASE"/>
    <property type="match status" value="1"/>
</dbReference>
<evidence type="ECO:0000313" key="2">
    <source>
        <dbReference type="EMBL" id="RDS82604.1"/>
    </source>
</evidence>
<dbReference type="PANTHER" id="PTHR43249:SF1">
    <property type="entry name" value="D-GLUCOSIDE 3-DEHYDROGENASE"/>
    <property type="match status" value="1"/>
</dbReference>
<feature type="domain" description="Gfo/Idh/MocA-like oxidoreductase N-terminal" evidence="1">
    <location>
        <begin position="4"/>
        <end position="123"/>
    </location>
</feature>
<accession>A0A370X2F0</accession>
<gene>
    <name evidence="2" type="ORF">DWU99_14500</name>
</gene>
<evidence type="ECO:0000313" key="3">
    <source>
        <dbReference type="Proteomes" id="UP000255334"/>
    </source>
</evidence>
<dbReference type="InterPro" id="IPR000683">
    <property type="entry name" value="Gfo/Idh/MocA-like_OxRdtase_N"/>
</dbReference>
<dbReference type="OrthoDB" id="9801953at2"/>
<dbReference type="InterPro" id="IPR052515">
    <property type="entry name" value="Gfo/Idh/MocA_Oxidoreductase"/>
</dbReference>
<evidence type="ECO:0000259" key="1">
    <source>
        <dbReference type="Pfam" id="PF01408"/>
    </source>
</evidence>
<dbReference type="EMBL" id="QRBF01000005">
    <property type="protein sequence ID" value="RDS82604.1"/>
    <property type="molecule type" value="Genomic_DNA"/>
</dbReference>
<protein>
    <submittedName>
        <fullName evidence="2">Gfo/Idh/MocA family oxidoreductase</fullName>
    </submittedName>
</protein>
<reference evidence="2 3" key="1">
    <citation type="submission" date="2018-07" db="EMBL/GenBank/DDBJ databases">
        <title>Dyella monticola sp. nov. and Dyella psychrodurans sp. nov. isolated from monsoon evergreen broad-leaved forest soil of Dinghu Mountain, China.</title>
        <authorList>
            <person name="Gao Z."/>
            <person name="Qiu L."/>
        </authorList>
    </citation>
    <scope>NUCLEOTIDE SEQUENCE [LARGE SCALE GENOMIC DNA]</scope>
    <source>
        <strain evidence="2 3">4MSK11</strain>
    </source>
</reference>
<comment type="caution">
    <text evidence="2">The sequence shown here is derived from an EMBL/GenBank/DDBJ whole genome shotgun (WGS) entry which is preliminary data.</text>
</comment>
<organism evidence="2 3">
    <name type="scientific">Dyella psychrodurans</name>
    <dbReference type="NCBI Taxonomy" id="1927960"/>
    <lineage>
        <taxon>Bacteria</taxon>
        <taxon>Pseudomonadati</taxon>
        <taxon>Pseudomonadota</taxon>
        <taxon>Gammaproteobacteria</taxon>
        <taxon>Lysobacterales</taxon>
        <taxon>Rhodanobacteraceae</taxon>
        <taxon>Dyella</taxon>
    </lineage>
</organism>
<dbReference type="SUPFAM" id="SSF51735">
    <property type="entry name" value="NAD(P)-binding Rossmann-fold domains"/>
    <property type="match status" value="1"/>
</dbReference>
<dbReference type="AlphaFoldDB" id="A0A370X2F0"/>
<proteinExistence type="predicted"/>
<dbReference type="Gene3D" id="3.30.360.10">
    <property type="entry name" value="Dihydrodipicolinate Reductase, domain 2"/>
    <property type="match status" value="1"/>
</dbReference>
<dbReference type="InterPro" id="IPR036291">
    <property type="entry name" value="NAD(P)-bd_dom_sf"/>
</dbReference>
<dbReference type="Pfam" id="PF01408">
    <property type="entry name" value="GFO_IDH_MocA"/>
    <property type="match status" value="1"/>
</dbReference>
<sequence length="363" mass="40179">MSNVRVGLVGIGAQSQENLLPSLLQTPDIHVVAVCDGVAERARLVHRHVKDVELYDDVAKMLTDTKLDALVVACPPQAHRDIATLAMNRGVHVFVEKPPCFTLNELLSLTELSRQSGLVTGVGMNFRFARSIQHLRLIQNEPQFGRTAHIQLNHYANKPRAPMWGLDSTLRSFLLAQAIHTIDLAMLFGGDVKETRSEVQNDNGSLIVEINISFKNGATASILTGTMFPYFEFEMKLISDTSTMVRLDNLSDITLHEPDHVTRAGGNDKRWRGYWRPGPLDSGYVRSGYQSELQDFFDAIRTGGKFEADFANLIPTYEVIEQVCEKGDRLAAEVAIDTLNLLQGHKPSLQASDLGQGKVSANV</sequence>
<dbReference type="GO" id="GO:0000166">
    <property type="term" value="F:nucleotide binding"/>
    <property type="evidence" value="ECO:0007669"/>
    <property type="project" value="InterPro"/>
</dbReference>